<dbReference type="Proteomes" id="UP000634136">
    <property type="component" value="Unassembled WGS sequence"/>
</dbReference>
<dbReference type="EMBL" id="JAAIUW010000013">
    <property type="protein sequence ID" value="KAF7803545.1"/>
    <property type="molecule type" value="Genomic_DNA"/>
</dbReference>
<evidence type="ECO:0000313" key="1">
    <source>
        <dbReference type="EMBL" id="KAF7803545.1"/>
    </source>
</evidence>
<organism evidence="1 2">
    <name type="scientific">Senna tora</name>
    <dbReference type="NCBI Taxonomy" id="362788"/>
    <lineage>
        <taxon>Eukaryota</taxon>
        <taxon>Viridiplantae</taxon>
        <taxon>Streptophyta</taxon>
        <taxon>Embryophyta</taxon>
        <taxon>Tracheophyta</taxon>
        <taxon>Spermatophyta</taxon>
        <taxon>Magnoliopsida</taxon>
        <taxon>eudicotyledons</taxon>
        <taxon>Gunneridae</taxon>
        <taxon>Pentapetalae</taxon>
        <taxon>rosids</taxon>
        <taxon>fabids</taxon>
        <taxon>Fabales</taxon>
        <taxon>Fabaceae</taxon>
        <taxon>Caesalpinioideae</taxon>
        <taxon>Cassia clade</taxon>
        <taxon>Senna</taxon>
    </lineage>
</organism>
<sequence>MAREWWWQLAQVVADGEDVRVSEKEEGKKWKGVMAAVGVIRNHMDH</sequence>
<reference evidence="1" key="1">
    <citation type="submission" date="2020-09" db="EMBL/GenBank/DDBJ databases">
        <title>Genome-Enabled Discovery of Anthraquinone Biosynthesis in Senna tora.</title>
        <authorList>
            <person name="Kang S.-H."/>
            <person name="Pandey R.P."/>
            <person name="Lee C.-M."/>
            <person name="Sim J.-S."/>
            <person name="Jeong J.-T."/>
            <person name="Choi B.-S."/>
            <person name="Jung M."/>
            <person name="Ginzburg D."/>
            <person name="Zhao K."/>
            <person name="Won S.Y."/>
            <person name="Oh T.-J."/>
            <person name="Yu Y."/>
            <person name="Kim N.-H."/>
            <person name="Lee O.R."/>
            <person name="Lee T.-H."/>
            <person name="Bashyal P."/>
            <person name="Kim T.-S."/>
            <person name="Lee W.-H."/>
            <person name="Kawkins C."/>
            <person name="Kim C.-K."/>
            <person name="Kim J.S."/>
            <person name="Ahn B.O."/>
            <person name="Rhee S.Y."/>
            <person name="Sohng J.K."/>
        </authorList>
    </citation>
    <scope>NUCLEOTIDE SEQUENCE</scope>
    <source>
        <tissue evidence="1">Leaf</tissue>
    </source>
</reference>
<gene>
    <name evidence="1" type="ORF">G2W53_042656</name>
</gene>
<protein>
    <submittedName>
        <fullName evidence="1">Uncharacterized protein</fullName>
    </submittedName>
</protein>
<accession>A0A834SFQ7</accession>
<proteinExistence type="predicted"/>
<comment type="caution">
    <text evidence="1">The sequence shown here is derived from an EMBL/GenBank/DDBJ whole genome shotgun (WGS) entry which is preliminary data.</text>
</comment>
<evidence type="ECO:0000313" key="2">
    <source>
        <dbReference type="Proteomes" id="UP000634136"/>
    </source>
</evidence>
<keyword evidence="2" id="KW-1185">Reference proteome</keyword>
<dbReference type="AlphaFoldDB" id="A0A834SFQ7"/>
<name>A0A834SFQ7_9FABA</name>